<feature type="region of interest" description="Disordered" evidence="1">
    <location>
        <begin position="1"/>
        <end position="70"/>
    </location>
</feature>
<dbReference type="Proteomes" id="UP000663829">
    <property type="component" value="Unassembled WGS sequence"/>
</dbReference>
<feature type="non-terminal residue" evidence="3">
    <location>
        <position position="1"/>
    </location>
</feature>
<proteinExistence type="predicted"/>
<sequence length="277" mass="30531">HYTNETSVAPALPPEPSPTGNSNTNAAQLLSHELVEQRSSDTESQLADIDSQRDPPSQPPQMQSTLQEASGQMVGQIFRTLAKEFHILVCGSPRVGKSTLINAICGRKVAETKDGLASCTKTMRCYTIEGQCEIDANITHYKYNFWDTPGFESCDKDDIRSEVKKIVKTPESKPLCMIFCASPGTFVDLAQLEWLLNLCISQKHIFCALVCTNKYAGQAKSRRAVLNDKGLLSKYVNDPPREENDIVFYGNVGLCTSVNSQPFEADDRTLPASDTSE</sequence>
<keyword evidence="5" id="KW-1185">Reference proteome</keyword>
<evidence type="ECO:0000313" key="4">
    <source>
        <dbReference type="EMBL" id="CAF4499900.1"/>
    </source>
</evidence>
<protein>
    <recommendedName>
        <fullName evidence="2">G domain-containing protein</fullName>
    </recommendedName>
</protein>
<reference evidence="3" key="1">
    <citation type="submission" date="2021-02" db="EMBL/GenBank/DDBJ databases">
        <authorList>
            <person name="Nowell W R."/>
        </authorList>
    </citation>
    <scope>NUCLEOTIDE SEQUENCE</scope>
</reference>
<dbReference type="OrthoDB" id="8954335at2759"/>
<dbReference type="GO" id="GO:0005525">
    <property type="term" value="F:GTP binding"/>
    <property type="evidence" value="ECO:0007669"/>
    <property type="project" value="InterPro"/>
</dbReference>
<evidence type="ECO:0000313" key="5">
    <source>
        <dbReference type="Proteomes" id="UP000663829"/>
    </source>
</evidence>
<dbReference type="Gene3D" id="3.40.50.300">
    <property type="entry name" value="P-loop containing nucleotide triphosphate hydrolases"/>
    <property type="match status" value="1"/>
</dbReference>
<dbReference type="Pfam" id="PF01926">
    <property type="entry name" value="MMR_HSR1"/>
    <property type="match status" value="1"/>
</dbReference>
<comment type="caution">
    <text evidence="3">The sequence shown here is derived from an EMBL/GenBank/DDBJ whole genome shotgun (WGS) entry which is preliminary data.</text>
</comment>
<dbReference type="AlphaFoldDB" id="A0A816BQ85"/>
<name>A0A816BQ85_9BILA</name>
<dbReference type="InterPro" id="IPR027417">
    <property type="entry name" value="P-loop_NTPase"/>
</dbReference>
<organism evidence="3 5">
    <name type="scientific">Didymodactylos carnosus</name>
    <dbReference type="NCBI Taxonomy" id="1234261"/>
    <lineage>
        <taxon>Eukaryota</taxon>
        <taxon>Metazoa</taxon>
        <taxon>Spiralia</taxon>
        <taxon>Gnathifera</taxon>
        <taxon>Rotifera</taxon>
        <taxon>Eurotatoria</taxon>
        <taxon>Bdelloidea</taxon>
        <taxon>Philodinida</taxon>
        <taxon>Philodinidae</taxon>
        <taxon>Didymodactylos</taxon>
    </lineage>
</organism>
<dbReference type="EMBL" id="CAJOBC010105798">
    <property type="protein sequence ID" value="CAF4499900.1"/>
    <property type="molecule type" value="Genomic_DNA"/>
</dbReference>
<evidence type="ECO:0000256" key="1">
    <source>
        <dbReference type="SAM" id="MobiDB-lite"/>
    </source>
</evidence>
<feature type="domain" description="G" evidence="2">
    <location>
        <begin position="87"/>
        <end position="165"/>
    </location>
</feature>
<dbReference type="EMBL" id="CAJNOQ010038902">
    <property type="protein sequence ID" value="CAF1614454.1"/>
    <property type="molecule type" value="Genomic_DNA"/>
</dbReference>
<evidence type="ECO:0000259" key="2">
    <source>
        <dbReference type="Pfam" id="PF01926"/>
    </source>
</evidence>
<dbReference type="CDD" id="cd00882">
    <property type="entry name" value="Ras_like_GTPase"/>
    <property type="match status" value="1"/>
</dbReference>
<accession>A0A816BQ85</accession>
<dbReference type="InterPro" id="IPR006073">
    <property type="entry name" value="GTP-bd"/>
</dbReference>
<feature type="compositionally biased region" description="Polar residues" evidence="1">
    <location>
        <begin position="18"/>
        <end position="28"/>
    </location>
</feature>
<dbReference type="SUPFAM" id="SSF52540">
    <property type="entry name" value="P-loop containing nucleoside triphosphate hydrolases"/>
    <property type="match status" value="1"/>
</dbReference>
<dbReference type="Proteomes" id="UP000681722">
    <property type="component" value="Unassembled WGS sequence"/>
</dbReference>
<gene>
    <name evidence="3" type="ORF">GPM918_LOCUS43320</name>
    <name evidence="4" type="ORF">SRO942_LOCUS44781</name>
</gene>
<evidence type="ECO:0000313" key="3">
    <source>
        <dbReference type="EMBL" id="CAF1614454.1"/>
    </source>
</evidence>